<proteinExistence type="predicted"/>
<name>A0A6A7AQ18_9PLEO</name>
<dbReference type="OrthoDB" id="288590at2759"/>
<accession>A0A6A7AQ18</accession>
<protein>
    <submittedName>
        <fullName evidence="1">Uncharacterized protein</fullName>
    </submittedName>
</protein>
<reference evidence="1" key="1">
    <citation type="submission" date="2020-01" db="EMBL/GenBank/DDBJ databases">
        <authorList>
            <consortium name="DOE Joint Genome Institute"/>
            <person name="Haridas S."/>
            <person name="Albert R."/>
            <person name="Binder M."/>
            <person name="Bloem J."/>
            <person name="Labutti K."/>
            <person name="Salamov A."/>
            <person name="Andreopoulos B."/>
            <person name="Baker S.E."/>
            <person name="Barry K."/>
            <person name="Bills G."/>
            <person name="Bluhm B.H."/>
            <person name="Cannon C."/>
            <person name="Castanera R."/>
            <person name="Culley D.E."/>
            <person name="Daum C."/>
            <person name="Ezra D."/>
            <person name="Gonzalez J.B."/>
            <person name="Henrissat B."/>
            <person name="Kuo A."/>
            <person name="Liang C."/>
            <person name="Lipzen A."/>
            <person name="Lutzoni F."/>
            <person name="Magnuson J."/>
            <person name="Mondo S."/>
            <person name="Nolan M."/>
            <person name="Ohm R."/>
            <person name="Pangilinan J."/>
            <person name="Park H.-J."/>
            <person name="Ramirez L."/>
            <person name="Alfaro M."/>
            <person name="Sun H."/>
            <person name="Tritt A."/>
            <person name="Yoshinaga Y."/>
            <person name="Zwiers L.-H."/>
            <person name="Turgeon B.G."/>
            <person name="Goodwin S.B."/>
            <person name="Spatafora J.W."/>
            <person name="Crous P.W."/>
            <person name="Grigoriev I.V."/>
        </authorList>
    </citation>
    <scope>NUCLEOTIDE SEQUENCE</scope>
    <source>
        <strain evidence="1">IPT5</strain>
    </source>
</reference>
<dbReference type="Proteomes" id="UP000799423">
    <property type="component" value="Unassembled WGS sequence"/>
</dbReference>
<gene>
    <name evidence="1" type="ORF">T440DRAFT_377245</name>
</gene>
<dbReference type="InterPro" id="IPR027443">
    <property type="entry name" value="IPNS-like_sf"/>
</dbReference>
<sequence length="208" mass="23249">EEAYQKLSQAARTTGVILVSNLPKRPPIAAIQSLFVELYADRSLASWLNATYPKRDVFKDACLAPDASPQVDQKTTIDLSVSRLQSIRKMDPTLVEAPGEEFEDIVRFYTYIEADVLLTVTRPTSNIGGSELELTHNSTNNHLRLIDYFPCLELSVPRCGGYRDYNTYTIVFQDGDVGWLEFEVEGAWKPVPASVDAVISWGWCAAIL</sequence>
<keyword evidence="2" id="KW-1185">Reference proteome</keyword>
<evidence type="ECO:0000313" key="2">
    <source>
        <dbReference type="Proteomes" id="UP000799423"/>
    </source>
</evidence>
<dbReference type="Gene3D" id="2.60.120.330">
    <property type="entry name" value="B-lactam Antibiotic, Isopenicillin N Synthase, Chain"/>
    <property type="match status" value="1"/>
</dbReference>
<dbReference type="SUPFAM" id="SSF51197">
    <property type="entry name" value="Clavaminate synthase-like"/>
    <property type="match status" value="1"/>
</dbReference>
<dbReference type="EMBL" id="MU006395">
    <property type="protein sequence ID" value="KAF2844269.1"/>
    <property type="molecule type" value="Genomic_DNA"/>
</dbReference>
<organism evidence="1 2">
    <name type="scientific">Plenodomus tracheiphilus IPT5</name>
    <dbReference type="NCBI Taxonomy" id="1408161"/>
    <lineage>
        <taxon>Eukaryota</taxon>
        <taxon>Fungi</taxon>
        <taxon>Dikarya</taxon>
        <taxon>Ascomycota</taxon>
        <taxon>Pezizomycotina</taxon>
        <taxon>Dothideomycetes</taxon>
        <taxon>Pleosporomycetidae</taxon>
        <taxon>Pleosporales</taxon>
        <taxon>Pleosporineae</taxon>
        <taxon>Leptosphaeriaceae</taxon>
        <taxon>Plenodomus</taxon>
    </lineage>
</organism>
<feature type="non-terminal residue" evidence="1">
    <location>
        <position position="1"/>
    </location>
</feature>
<feature type="non-terminal residue" evidence="1">
    <location>
        <position position="208"/>
    </location>
</feature>
<dbReference type="AlphaFoldDB" id="A0A6A7AQ18"/>
<evidence type="ECO:0000313" key="1">
    <source>
        <dbReference type="EMBL" id="KAF2844269.1"/>
    </source>
</evidence>